<gene>
    <name evidence="2" type="ORF">HJG59_011414</name>
</gene>
<organism evidence="2 3">
    <name type="scientific">Molossus molossus</name>
    <name type="common">Pallas' mastiff bat</name>
    <name type="synonym">Vespertilio molossus</name>
    <dbReference type="NCBI Taxonomy" id="27622"/>
    <lineage>
        <taxon>Eukaryota</taxon>
        <taxon>Metazoa</taxon>
        <taxon>Chordata</taxon>
        <taxon>Craniata</taxon>
        <taxon>Vertebrata</taxon>
        <taxon>Euteleostomi</taxon>
        <taxon>Mammalia</taxon>
        <taxon>Eutheria</taxon>
        <taxon>Laurasiatheria</taxon>
        <taxon>Chiroptera</taxon>
        <taxon>Yangochiroptera</taxon>
        <taxon>Molossidae</taxon>
        <taxon>Molossus</taxon>
    </lineage>
</organism>
<dbReference type="Proteomes" id="UP000550707">
    <property type="component" value="Unassembled WGS sequence"/>
</dbReference>
<dbReference type="EMBL" id="JACASF010000009">
    <property type="protein sequence ID" value="KAF6460496.1"/>
    <property type="molecule type" value="Genomic_DNA"/>
</dbReference>
<comment type="caution">
    <text evidence="2">The sequence shown here is derived from an EMBL/GenBank/DDBJ whole genome shotgun (WGS) entry which is preliminary data.</text>
</comment>
<name>A0A7J8GKK2_MOLMO</name>
<protein>
    <submittedName>
        <fullName evidence="2">Uncharacterized protein</fullName>
    </submittedName>
</protein>
<reference evidence="2 3" key="1">
    <citation type="journal article" date="2020" name="Nature">
        <title>Six reference-quality genomes reveal evolution of bat adaptations.</title>
        <authorList>
            <person name="Jebb D."/>
            <person name="Huang Z."/>
            <person name="Pippel M."/>
            <person name="Hughes G.M."/>
            <person name="Lavrichenko K."/>
            <person name="Devanna P."/>
            <person name="Winkler S."/>
            <person name="Jermiin L.S."/>
            <person name="Skirmuntt E.C."/>
            <person name="Katzourakis A."/>
            <person name="Burkitt-Gray L."/>
            <person name="Ray D.A."/>
            <person name="Sullivan K.A.M."/>
            <person name="Roscito J.G."/>
            <person name="Kirilenko B.M."/>
            <person name="Davalos L.M."/>
            <person name="Corthals A.P."/>
            <person name="Power M.L."/>
            <person name="Jones G."/>
            <person name="Ransome R.D."/>
            <person name="Dechmann D.K.N."/>
            <person name="Locatelli A.G."/>
            <person name="Puechmaille S.J."/>
            <person name="Fedrigo O."/>
            <person name="Jarvis E.D."/>
            <person name="Hiller M."/>
            <person name="Vernes S.C."/>
            <person name="Myers E.W."/>
            <person name="Teeling E.C."/>
        </authorList>
    </citation>
    <scope>NUCLEOTIDE SEQUENCE [LARGE SCALE GENOMIC DNA]</scope>
    <source>
        <strain evidence="2">MMolMol1</strain>
        <tissue evidence="2">Muscle</tissue>
    </source>
</reference>
<dbReference type="AlphaFoldDB" id="A0A7J8GKK2"/>
<evidence type="ECO:0000313" key="3">
    <source>
        <dbReference type="Proteomes" id="UP000550707"/>
    </source>
</evidence>
<evidence type="ECO:0000313" key="2">
    <source>
        <dbReference type="EMBL" id="KAF6460496.1"/>
    </source>
</evidence>
<sequence length="191" mass="20339">MTLGSSIYNAKEILSNAQVQASGPMTGTDGRARPCLRRNTHAVRPPAERQSPPRTQIKAQPSPLSTWEQSRPLDRKWTLCVLLVSYLVVECIGVNLVHTITQVSGAQFHGTASVGPAGKRASLRSQDAVKAPFGAEHAAGAGRRALQDDPPTGTLTTWPAARLALRFAAHSVGQAPGCLGSTYHWELGLAE</sequence>
<evidence type="ECO:0000256" key="1">
    <source>
        <dbReference type="SAM" id="MobiDB-lite"/>
    </source>
</evidence>
<proteinExistence type="predicted"/>
<dbReference type="InParanoid" id="A0A7J8GKK2"/>
<keyword evidence="3" id="KW-1185">Reference proteome</keyword>
<accession>A0A7J8GKK2</accession>
<feature type="region of interest" description="Disordered" evidence="1">
    <location>
        <begin position="42"/>
        <end position="68"/>
    </location>
</feature>
<feature type="compositionally biased region" description="Polar residues" evidence="1">
    <location>
        <begin position="52"/>
        <end position="68"/>
    </location>
</feature>